<dbReference type="WBParaSite" id="HCON_00146520-00001">
    <property type="protein sequence ID" value="HCON_00146520-00001"/>
    <property type="gene ID" value="HCON_00146520"/>
</dbReference>
<dbReference type="InterPro" id="IPR036400">
    <property type="entry name" value="Cyt_B5-like_heme/steroid_sf"/>
</dbReference>
<dbReference type="SMART" id="SM01117">
    <property type="entry name" value="Cyt-b5"/>
    <property type="match status" value="1"/>
</dbReference>
<dbReference type="Pfam" id="PF00173">
    <property type="entry name" value="Cyt-b5"/>
    <property type="match status" value="1"/>
</dbReference>
<keyword evidence="1" id="KW-0349">Heme</keyword>
<keyword evidence="3" id="KW-0408">Iron</keyword>
<evidence type="ECO:0000256" key="4">
    <source>
        <dbReference type="ARBA" id="ARBA00038168"/>
    </source>
</evidence>
<name>W6NT36_HAECO</name>
<evidence type="ECO:0000256" key="3">
    <source>
        <dbReference type="ARBA" id="ARBA00023004"/>
    </source>
</evidence>
<dbReference type="OMA" id="CTHDDLW"/>
<dbReference type="PANTHER" id="PTHR19359:SF95">
    <property type="entry name" value="CYTOCHROME B5 TYPE B"/>
    <property type="match status" value="1"/>
</dbReference>
<dbReference type="PROSITE" id="PS50255">
    <property type="entry name" value="CYTOCHROME_B5_2"/>
    <property type="match status" value="1"/>
</dbReference>
<evidence type="ECO:0000313" key="7">
    <source>
        <dbReference type="Proteomes" id="UP000025227"/>
    </source>
</evidence>
<dbReference type="InterPro" id="IPR001199">
    <property type="entry name" value="Cyt_B5-like_heme/steroid-bd"/>
</dbReference>
<proteinExistence type="inferred from homology"/>
<dbReference type="SUPFAM" id="SSF55856">
    <property type="entry name" value="Cytochrome b5-like heme/steroid binding domain"/>
    <property type="match status" value="1"/>
</dbReference>
<organism evidence="6">
    <name type="scientific">Haemonchus contortus</name>
    <name type="common">Barber pole worm</name>
    <dbReference type="NCBI Taxonomy" id="6289"/>
    <lineage>
        <taxon>Eukaryota</taxon>
        <taxon>Metazoa</taxon>
        <taxon>Ecdysozoa</taxon>
        <taxon>Nematoda</taxon>
        <taxon>Chromadorea</taxon>
        <taxon>Rhabditida</taxon>
        <taxon>Rhabditina</taxon>
        <taxon>Rhabditomorpha</taxon>
        <taxon>Strongyloidea</taxon>
        <taxon>Trichostrongylidae</taxon>
        <taxon>Haemonchus</taxon>
    </lineage>
</organism>
<evidence type="ECO:0000259" key="5">
    <source>
        <dbReference type="PROSITE" id="PS50255"/>
    </source>
</evidence>
<keyword evidence="7" id="KW-1185">Reference proteome</keyword>
<reference evidence="8" key="3">
    <citation type="submission" date="2020-12" db="UniProtKB">
        <authorList>
            <consortium name="WormBaseParasite"/>
        </authorList>
    </citation>
    <scope>IDENTIFICATION</scope>
    <source>
        <strain evidence="8">MHco3</strain>
    </source>
</reference>
<dbReference type="GO" id="GO:0046872">
    <property type="term" value="F:metal ion binding"/>
    <property type="evidence" value="ECO:0007669"/>
    <property type="project" value="UniProtKB-KW"/>
</dbReference>
<comment type="similarity">
    <text evidence="4">Belongs to the cytochrome b5 family.</text>
</comment>
<dbReference type="OrthoDB" id="260519at2759"/>
<dbReference type="AlphaFoldDB" id="W6NT36"/>
<evidence type="ECO:0000313" key="6">
    <source>
        <dbReference type="EMBL" id="CDL95287.1"/>
    </source>
</evidence>
<dbReference type="FunFam" id="3.10.120.10:FF:000007">
    <property type="entry name" value="Sulfite oxidase, mitochondrial"/>
    <property type="match status" value="1"/>
</dbReference>
<dbReference type="GO" id="GO:0020037">
    <property type="term" value="F:heme binding"/>
    <property type="evidence" value="ECO:0007669"/>
    <property type="project" value="TreeGrafter"/>
</dbReference>
<dbReference type="EMBL" id="CAVP010058891">
    <property type="protein sequence ID" value="CDL95287.1"/>
    <property type="molecule type" value="Genomic_DNA"/>
</dbReference>
<sequence>MSTEYTLNEVARHCTADDLWIAYKGGVYNVTSYFSSHPGGNAMLRQAGKDASNAIPSVQMHTFAWSAIEKKLAELRIGILKE</sequence>
<protein>
    <submittedName>
        <fullName evidence="6 8">Cytochrome b5 domain containing protein</fullName>
    </submittedName>
</protein>
<keyword evidence="2" id="KW-0479">Metal-binding</keyword>
<dbReference type="InterPro" id="IPR050668">
    <property type="entry name" value="Cytochrome_b5"/>
</dbReference>
<reference evidence="6" key="1">
    <citation type="submission" date="2013-03" db="EMBL/GenBank/DDBJ databases">
        <authorList>
            <person name="Aslett M."/>
        </authorList>
    </citation>
    <scope>NUCLEOTIDE SEQUENCE [LARGE SCALE GENOMIC DNA]</scope>
    <source>
        <strain evidence="6">ISE/inbred ISE</strain>
    </source>
</reference>
<dbReference type="PANTHER" id="PTHR19359">
    <property type="entry name" value="CYTOCHROME B5"/>
    <property type="match status" value="1"/>
</dbReference>
<accession>W6NT36</accession>
<evidence type="ECO:0000256" key="2">
    <source>
        <dbReference type="ARBA" id="ARBA00022723"/>
    </source>
</evidence>
<gene>
    <name evidence="6" type="ORF">HCOI_01425400</name>
</gene>
<reference evidence="6" key="2">
    <citation type="submission" date="2013-05" db="EMBL/GenBank/DDBJ databases">
        <title>The genome and transcriptome of Haemonchus contortus: a key model parasite for drug and vaccine discovery.</title>
        <authorList>
            <person name="Laing R."/>
            <person name="Kikuchi T."/>
            <person name="Martinelli A."/>
            <person name="Tsai I.J."/>
            <person name="Beech R.N."/>
            <person name="Redman E."/>
            <person name="Holroyd N."/>
            <person name="Bartley D.J."/>
            <person name="Beasley H."/>
            <person name="Britton C."/>
            <person name="Curran D."/>
            <person name="Devaney E."/>
            <person name="Gilabert A."/>
            <person name="Jackson F."/>
            <person name="Hunt M."/>
            <person name="Johnston S."/>
            <person name="Kryukov I."/>
            <person name="Li K."/>
            <person name="Morrison A.A."/>
            <person name="Reid A.J."/>
            <person name="Sargison N."/>
            <person name="Saunders G."/>
            <person name="Wasmuth J.D."/>
            <person name="Wolstenholme A."/>
            <person name="Berriman M."/>
            <person name="Gilleard J.S."/>
            <person name="Cotton J.A."/>
        </authorList>
    </citation>
    <scope>NUCLEOTIDE SEQUENCE [LARGE SCALE GENOMIC DNA]</scope>
    <source>
        <strain evidence="6">ISE/inbred ISE</strain>
    </source>
</reference>
<dbReference type="Gene3D" id="3.10.120.10">
    <property type="entry name" value="Cytochrome b5-like heme/steroid binding domain"/>
    <property type="match status" value="1"/>
</dbReference>
<evidence type="ECO:0000313" key="8">
    <source>
        <dbReference type="WBParaSite" id="HCON_00146520-00001"/>
    </source>
</evidence>
<dbReference type="Proteomes" id="UP000025227">
    <property type="component" value="Unplaced"/>
</dbReference>
<feature type="domain" description="Cytochrome b5 heme-binding" evidence="5">
    <location>
        <begin position="2"/>
        <end position="81"/>
    </location>
</feature>
<evidence type="ECO:0000256" key="1">
    <source>
        <dbReference type="ARBA" id="ARBA00022617"/>
    </source>
</evidence>
<dbReference type="GO" id="GO:0016020">
    <property type="term" value="C:membrane"/>
    <property type="evidence" value="ECO:0007669"/>
    <property type="project" value="TreeGrafter"/>
</dbReference>